<comment type="caution">
    <text evidence="2">The sequence shown here is derived from an EMBL/GenBank/DDBJ whole genome shotgun (WGS) entry which is preliminary data.</text>
</comment>
<evidence type="ECO:0000313" key="2">
    <source>
        <dbReference type="EMBL" id="GAA0152661.1"/>
    </source>
</evidence>
<dbReference type="CDD" id="cd20406">
    <property type="entry name" value="Tudor_Agenet_AtDUF_rpt2_4"/>
    <property type="match status" value="1"/>
</dbReference>
<dbReference type="Pfam" id="PF05641">
    <property type="entry name" value="Agenet"/>
    <property type="match status" value="2"/>
</dbReference>
<feature type="domain" description="Agenet" evidence="1">
    <location>
        <begin position="95"/>
        <end position="151"/>
    </location>
</feature>
<gene>
    <name evidence="2" type="ORF">LIER_37535</name>
</gene>
<name>A0AAV3PPL6_LITER</name>
<reference evidence="2 3" key="1">
    <citation type="submission" date="2024-01" db="EMBL/GenBank/DDBJ databases">
        <title>The complete chloroplast genome sequence of Lithospermum erythrorhizon: insights into the phylogenetic relationship among Boraginaceae species and the maternal lineages of purple gromwells.</title>
        <authorList>
            <person name="Okada T."/>
            <person name="Watanabe K."/>
        </authorList>
    </citation>
    <scope>NUCLEOTIDE SEQUENCE [LARGE SCALE GENOMIC DNA]</scope>
</reference>
<organism evidence="2 3">
    <name type="scientific">Lithospermum erythrorhizon</name>
    <name type="common">Purple gromwell</name>
    <name type="synonym">Lithospermum officinale var. erythrorhizon</name>
    <dbReference type="NCBI Taxonomy" id="34254"/>
    <lineage>
        <taxon>Eukaryota</taxon>
        <taxon>Viridiplantae</taxon>
        <taxon>Streptophyta</taxon>
        <taxon>Embryophyta</taxon>
        <taxon>Tracheophyta</taxon>
        <taxon>Spermatophyta</taxon>
        <taxon>Magnoliopsida</taxon>
        <taxon>eudicotyledons</taxon>
        <taxon>Gunneridae</taxon>
        <taxon>Pentapetalae</taxon>
        <taxon>asterids</taxon>
        <taxon>lamiids</taxon>
        <taxon>Boraginales</taxon>
        <taxon>Boraginaceae</taxon>
        <taxon>Boraginoideae</taxon>
        <taxon>Lithospermeae</taxon>
        <taxon>Lithospermum</taxon>
    </lineage>
</organism>
<dbReference type="SMART" id="SM00743">
    <property type="entry name" value="Agenet"/>
    <property type="match status" value="2"/>
</dbReference>
<sequence length="166" mass="19379">MGTKRKEKQESEELVLMEDSNWFNKGSIVEVCLEDEGFRGSWYTATVLRSVSRRSNKVLLEFHTLMSDSKPTSKPLRQFVDVILVRPVPPRESNRGFLVDEEVDAFHNDGWWEGVVTDAYQVGRYSVFFRCSREQIEFAEEDLRLHREWVYGNWVPPLQQPPPPAS</sequence>
<proteinExistence type="predicted"/>
<dbReference type="InterPro" id="IPR014002">
    <property type="entry name" value="Agenet_dom_plant"/>
</dbReference>
<dbReference type="PANTHER" id="PTHR31917">
    <property type="entry name" value="AGENET DOMAIN-CONTAINING PROTEIN-RELATED"/>
    <property type="match status" value="1"/>
</dbReference>
<accession>A0AAV3PPL6</accession>
<dbReference type="CDD" id="cd20405">
    <property type="entry name" value="Tudor_Agenet_AtDUF_rpt1_3"/>
    <property type="match status" value="1"/>
</dbReference>
<evidence type="ECO:0000259" key="1">
    <source>
        <dbReference type="SMART" id="SM00743"/>
    </source>
</evidence>
<dbReference type="AlphaFoldDB" id="A0AAV3PPL6"/>
<dbReference type="EMBL" id="BAABME010018115">
    <property type="protein sequence ID" value="GAA0152661.1"/>
    <property type="molecule type" value="Genomic_DNA"/>
</dbReference>
<dbReference type="Proteomes" id="UP001454036">
    <property type="component" value="Unassembled WGS sequence"/>
</dbReference>
<dbReference type="PANTHER" id="PTHR31917:SF164">
    <property type="entry name" value="DUF724 DOMAIN-CONTAINING PROTEIN 7-LIKE"/>
    <property type="match status" value="1"/>
</dbReference>
<dbReference type="InterPro" id="IPR008395">
    <property type="entry name" value="Agenet-like_dom"/>
</dbReference>
<protein>
    <recommendedName>
        <fullName evidence="1">Agenet domain-containing protein</fullName>
    </recommendedName>
</protein>
<feature type="domain" description="Agenet" evidence="1">
    <location>
        <begin position="21"/>
        <end position="93"/>
    </location>
</feature>
<evidence type="ECO:0000313" key="3">
    <source>
        <dbReference type="Proteomes" id="UP001454036"/>
    </source>
</evidence>
<keyword evidence="3" id="KW-1185">Reference proteome</keyword>